<dbReference type="Pfam" id="PF12796">
    <property type="entry name" value="Ank_2"/>
    <property type="match status" value="1"/>
</dbReference>
<feature type="domain" description="DinB-like" evidence="2">
    <location>
        <begin position="14"/>
        <end position="158"/>
    </location>
</feature>
<comment type="caution">
    <text evidence="3">The sequence shown here is derived from an EMBL/GenBank/DDBJ whole genome shotgun (WGS) entry which is preliminary data.</text>
</comment>
<organism evidence="3 4">
    <name type="scientific">Tenggerimyces flavus</name>
    <dbReference type="NCBI Taxonomy" id="1708749"/>
    <lineage>
        <taxon>Bacteria</taxon>
        <taxon>Bacillati</taxon>
        <taxon>Actinomycetota</taxon>
        <taxon>Actinomycetes</taxon>
        <taxon>Propionibacteriales</taxon>
        <taxon>Nocardioidaceae</taxon>
        <taxon>Tenggerimyces</taxon>
    </lineage>
</organism>
<sequence length="287" mass="31425">MTELREDLLGLSDFAWERLRTRVEGLTDEEFSWEPMPGCWSIRDGKADGDALPPDPPPFTTISWRLNHLMDVLQAERTATWFGHQPLPDDGLPTTRTTAAAAIEGLDHAYAVWRRRLAALSQDDLDRPMGELAGRYGKDSGNTFALHILDELIHHGAEVGVVRDLYRGQQSEDPSVTALLNGDRPADLDRVRTERPSLVAEAAAAKRWDAVPPLLALGFAIDARSALGRTAVQLAAGSGELETLKLLVEAGADLTAEDPAFHATPLGWARYFDQPDAAAYLLEKGAR</sequence>
<evidence type="ECO:0000256" key="1">
    <source>
        <dbReference type="PROSITE-ProRule" id="PRU00023"/>
    </source>
</evidence>
<protein>
    <submittedName>
        <fullName evidence="3">DinB family protein</fullName>
    </submittedName>
</protein>
<feature type="repeat" description="ANK" evidence="1">
    <location>
        <begin position="227"/>
        <end position="259"/>
    </location>
</feature>
<dbReference type="SUPFAM" id="SSF48403">
    <property type="entry name" value="Ankyrin repeat"/>
    <property type="match status" value="1"/>
</dbReference>
<dbReference type="InterPro" id="IPR034660">
    <property type="entry name" value="DinB/YfiT-like"/>
</dbReference>
<gene>
    <name evidence="3" type="ORF">ACFOUW_00210</name>
</gene>
<dbReference type="InterPro" id="IPR002110">
    <property type="entry name" value="Ankyrin_rpt"/>
</dbReference>
<dbReference type="SUPFAM" id="SSF109854">
    <property type="entry name" value="DinB/YfiT-like putative metalloenzymes"/>
    <property type="match status" value="1"/>
</dbReference>
<dbReference type="PROSITE" id="PS50297">
    <property type="entry name" value="ANK_REP_REGION"/>
    <property type="match status" value="1"/>
</dbReference>
<dbReference type="EMBL" id="JBHRZH010000001">
    <property type="protein sequence ID" value="MFC3759246.1"/>
    <property type="molecule type" value="Genomic_DNA"/>
</dbReference>
<proteinExistence type="predicted"/>
<dbReference type="Gene3D" id="1.20.120.450">
    <property type="entry name" value="dinb family like domain"/>
    <property type="match status" value="1"/>
</dbReference>
<reference evidence="4" key="1">
    <citation type="journal article" date="2019" name="Int. J. Syst. Evol. Microbiol.">
        <title>The Global Catalogue of Microorganisms (GCM) 10K type strain sequencing project: providing services to taxonomists for standard genome sequencing and annotation.</title>
        <authorList>
            <consortium name="The Broad Institute Genomics Platform"/>
            <consortium name="The Broad Institute Genome Sequencing Center for Infectious Disease"/>
            <person name="Wu L."/>
            <person name="Ma J."/>
        </authorList>
    </citation>
    <scope>NUCLEOTIDE SEQUENCE [LARGE SCALE GENOMIC DNA]</scope>
    <source>
        <strain evidence="4">CGMCC 4.7241</strain>
    </source>
</reference>
<dbReference type="InterPro" id="IPR024775">
    <property type="entry name" value="DinB-like"/>
</dbReference>
<evidence type="ECO:0000259" key="2">
    <source>
        <dbReference type="Pfam" id="PF12867"/>
    </source>
</evidence>
<dbReference type="Proteomes" id="UP001595699">
    <property type="component" value="Unassembled WGS sequence"/>
</dbReference>
<evidence type="ECO:0000313" key="4">
    <source>
        <dbReference type="Proteomes" id="UP001595699"/>
    </source>
</evidence>
<accession>A0ABV7Y3U3</accession>
<dbReference type="Gene3D" id="1.25.40.20">
    <property type="entry name" value="Ankyrin repeat-containing domain"/>
    <property type="match status" value="1"/>
</dbReference>
<name>A0ABV7Y3U3_9ACTN</name>
<keyword evidence="4" id="KW-1185">Reference proteome</keyword>
<dbReference type="InterPro" id="IPR036770">
    <property type="entry name" value="Ankyrin_rpt-contain_sf"/>
</dbReference>
<evidence type="ECO:0000313" key="3">
    <source>
        <dbReference type="EMBL" id="MFC3759246.1"/>
    </source>
</evidence>
<dbReference type="Pfam" id="PF12867">
    <property type="entry name" value="DinB_2"/>
    <property type="match status" value="1"/>
</dbReference>
<dbReference type="PROSITE" id="PS50088">
    <property type="entry name" value="ANK_REPEAT"/>
    <property type="match status" value="1"/>
</dbReference>
<keyword evidence="1" id="KW-0040">ANK repeat</keyword>
<dbReference type="RefSeq" id="WP_205122343.1">
    <property type="nucleotide sequence ID" value="NZ_JAFBCM010000001.1"/>
</dbReference>